<sequence length="238" mass="26628">MYDESNAWKGIQLDSNENIKKLIADLSNKLVEVKPSVEQVERMQRKQSYKPSFVSKWYMMKAQDKQLSHLTTEHGLGVLPYKVDVQIRPVSGPNAGWVFKGDSAILSDDDTSKFYGGILYFYNEEKVELIAPVQANDGDTGVIINTGQEDGRRLGNNHEVVIEAFVRVKVWAPGDLPAPDFRSEWLTLDIEDPAKTFREIGHSLDEYPGLLSVQIKCVSSTSFLISDCVGVTTIQTGK</sequence>
<accession>A0ABY7EJI6</accession>
<gene>
    <name evidence="1" type="ORF">MAR_018919</name>
</gene>
<dbReference type="EMBL" id="CP111017">
    <property type="protein sequence ID" value="WAR08961.1"/>
    <property type="molecule type" value="Genomic_DNA"/>
</dbReference>
<evidence type="ECO:0000313" key="1">
    <source>
        <dbReference type="EMBL" id="WAR08961.1"/>
    </source>
</evidence>
<organism evidence="1 2">
    <name type="scientific">Mya arenaria</name>
    <name type="common">Soft-shell clam</name>
    <dbReference type="NCBI Taxonomy" id="6604"/>
    <lineage>
        <taxon>Eukaryota</taxon>
        <taxon>Metazoa</taxon>
        <taxon>Spiralia</taxon>
        <taxon>Lophotrochozoa</taxon>
        <taxon>Mollusca</taxon>
        <taxon>Bivalvia</taxon>
        <taxon>Autobranchia</taxon>
        <taxon>Heteroconchia</taxon>
        <taxon>Euheterodonta</taxon>
        <taxon>Imparidentia</taxon>
        <taxon>Neoheterodontei</taxon>
        <taxon>Myida</taxon>
        <taxon>Myoidea</taxon>
        <taxon>Myidae</taxon>
        <taxon>Mya</taxon>
    </lineage>
</organism>
<protein>
    <submittedName>
        <fullName evidence="1">Uncharacterized protein</fullName>
    </submittedName>
</protein>
<dbReference type="Proteomes" id="UP001164746">
    <property type="component" value="Chromosome 6"/>
</dbReference>
<proteinExistence type="predicted"/>
<reference evidence="1" key="1">
    <citation type="submission" date="2022-11" db="EMBL/GenBank/DDBJ databases">
        <title>Centuries of genome instability and evolution in soft-shell clam transmissible cancer (bioRxiv).</title>
        <authorList>
            <person name="Hart S.F.M."/>
            <person name="Yonemitsu M.A."/>
            <person name="Giersch R.M."/>
            <person name="Beal B.F."/>
            <person name="Arriagada G."/>
            <person name="Davis B.W."/>
            <person name="Ostrander E.A."/>
            <person name="Goff S.P."/>
            <person name="Metzger M.J."/>
        </authorList>
    </citation>
    <scope>NUCLEOTIDE SEQUENCE</scope>
    <source>
        <strain evidence="1">MELC-2E11</strain>
        <tissue evidence="1">Siphon/mantle</tissue>
    </source>
</reference>
<keyword evidence="2" id="KW-1185">Reference proteome</keyword>
<evidence type="ECO:0000313" key="2">
    <source>
        <dbReference type="Proteomes" id="UP001164746"/>
    </source>
</evidence>
<name>A0ABY7EJI6_MYAAR</name>